<keyword evidence="5" id="KW-1185">Reference proteome</keyword>
<proteinExistence type="predicted"/>
<dbReference type="Pfam" id="PF00249">
    <property type="entry name" value="Myb_DNA-binding"/>
    <property type="match status" value="2"/>
</dbReference>
<name>A0AAV1IHK8_9CHLO</name>
<dbReference type="PANTHER" id="PTHR47340">
    <property type="entry name" value="DUPLICATED HOMEODOMAIN-LIKE SUPERFAMILY PROTEIN"/>
    <property type="match status" value="1"/>
</dbReference>
<sequence>MGSHEDGRRWDRSDGPPGPPFRQDRDRPFPKKREWPPPPNGYERDLGPPHISGVSKRGRIDGPLPRYVPGGPREMDRGPPARHGFGPRRSPPHYRSPSRRPAGTLGYSGHESRARNSPPQSDARGYDWPPPPRGRDLRAGWEPGWHGGRLPPPPQRHLSGRDSQDSPPHMRGLSGSIREKASWDGWESRGGPQGEHRGLHRSTSHPGGRASSSSPHNSPSFLANGGSHRAEQLMKHASLPHHLSSSMPSLPPGIFGATRDTPLPAPPPLLDASGAAASPRAKPGGPADAAAPPPLLCAEAPEPEAAPAAAAAATPAAAPGGVGAALGACAESTPASDEPPKRKRLGWGQGLARLRTADSGLRAGEEQVAQSPRDSEASRLTDANPDSLHSPSFSARGKIEPGFHPPSIASSPALPSNTAVQPVASPYSNLITGPSRSLPAPPPLLAVDAADTRSPLEARASLDSLGARGQKDVTPFFPRQICPEGFQGGPDLQGLGSAAQGDFPSQHSGLPPAESLNRPGQAETPEQAPAGSTKEDIMEDIDKVDTDISALEKEVADLADSLDATSAAAVALKGDISRLRAPLQPPQPVEVSDDEDELQESSEVILSVSKGAAARPDSGGELSSPLNVRVRPLSAAERHSSLAGAAAAPEVLVGLKEGDRHLIILDEKQNLLMQQLMSSNRQRQLQARALLLPLAHPRLFRDEATRRSGAVNAELKDCLYMSVEDIPAVKEFPRMHHAIDGAMRRQLGLRAAQHKLKRKALALQYRALFEQWQARCAAKLGLLSKGSRGGFLQRGLSGRKAARSDYEEQQVLLGLKAVEKMKQMVLVPNQVLCPYERARRLFRNRNALMEDPVEHIAEEKKLRPWVPEEKRIFNEKFLAHPKDFRRIAQFLDGRTTGDCVVHYYRTQKLDEFAAVRRKMQLKKRRMQSENNRAVSYMGVPMPGAAKRGELAAIANPDFGRLQPALVPLPEALPSVRSGPKPSRASRAGRAAAAGPAAPCAAKAGRLAGAQLAGGLVEAQLQQGDEDWTPADEGAPAETAKRFGRGGESSAWTATEEKAFLEGLSMYGMDFPAIRRHMGQSRTLGAVRSYFSKNRKRLDFDRVADEAQARIGGANGFPMQQAPGSRRPSPQGGVPAEQLLQSEAFPPSLSASQPIGFPGVSGGPPLGPFGLLGQGPLAGDGPEAADMLSTLQAMSAHSSHMSTLPSVLNTSMQPPFSQQALQQMGSQGMGDPSGLLAGIPPGLQGLPPQLAAQLMQAQAAQSNPMHNPLQMLQLMQNMGTLPPHMLPLLLQAQMQQMAAAGGPGAHAGGLAPGMNPLLGMGMGPGGLLSGMHPLANLQNQLQGFALFQAMQGGGLPGGDRQMPLGGQMPPSSFPPDSEQAFLHQQHALQQLSALESLARQQAGSPMSIPASPGQQLPNLPGLDMGGGQIRQGSGARPKEASSVAQLEQLPPQREVFQRPASEAPHVSIASSIRQLEALQPIKRSASADSMPAGTPEDAAETVVAKRQISLWTEREKSAFMDAYKLHGRDWGHLAAAVPSKTLTQIKNYYQNYKVKLGLDRIELPESAKQPVSRKRTRSEADSPASSPLNAPSPVGGLPGMQKRPASTPPSVEAQLAQAAALPARLGSTGPMAGAVPGDHPLHSLSLGDPSAILNRALQEDQMAALESAHAAIAAANAQAGEEALSKSMHDINLQRLAPTQGEAWASAGEDLHSRLTPPQAHARGDALPAHMAHFLASQQAAGAPQTGSMGSAQGPGMSEGAAAAAPMGAEGAPTPQLATPQMQNPMLSSPPGTIGGSSLMEMLRSMSQAGYSKGQLVTSRPGSGLPMSHALLDPSMQPPSEATPDAALVGAGPDLKPSPAVPTEPMLATPTSVGDEPRGGFVAALGSDALQLPSLSSEAQQQQQEQQQSVADHSNLQAAATQAPADISQPQPEDAEPLEAAPDAAAIEAQGPAAAQSAAADAPSTAQPLGEPDTQTAAVAAQQTDRAAWAAGVAPAGTERSEAAGDPGQVEGLVEEPGMQPGAQAEGDMPEAPQPAMHGSMAPDSRHSGLMAPESAETPAAAEATPAEPAAAVADVAVATEAPQPEVHKGPAEAEGEAVPQETAAQEPAPDALPMPGTGTAAAAPEQMASPAEGGGTPAEAEPQLPAEDAAAALPVATDLEEPSQAQTGAIAQLVEVLHEPTADEAQPTHHAEMGEHISMPTELSTVQHVPAADESIAAIPESGTQGVAPSLMRPPSEEGLHGPIAQKVASVNATPGGDQVEAEVVRGVSVDADRSAGAAPEPSGAGIPDC</sequence>
<feature type="region of interest" description="Disordered" evidence="1">
    <location>
        <begin position="2267"/>
        <end position="2290"/>
    </location>
</feature>
<evidence type="ECO:0000313" key="4">
    <source>
        <dbReference type="EMBL" id="CAK0785510.1"/>
    </source>
</evidence>
<dbReference type="PROSITE" id="PS51293">
    <property type="entry name" value="SANT"/>
    <property type="match status" value="3"/>
</dbReference>
<evidence type="ECO:0000313" key="5">
    <source>
        <dbReference type="Proteomes" id="UP001314263"/>
    </source>
</evidence>
<feature type="region of interest" description="Disordered" evidence="1">
    <location>
        <begin position="1351"/>
        <end position="1377"/>
    </location>
</feature>
<dbReference type="Gene3D" id="1.10.10.60">
    <property type="entry name" value="Homeodomain-like"/>
    <property type="match status" value="2"/>
</dbReference>
<feature type="compositionally biased region" description="Low complexity" evidence="1">
    <location>
        <begin position="2115"/>
        <end position="2151"/>
    </location>
</feature>
<feature type="compositionally biased region" description="Low complexity" evidence="1">
    <location>
        <begin position="236"/>
        <end position="248"/>
    </location>
</feature>
<feature type="compositionally biased region" description="Acidic residues" evidence="1">
    <location>
        <begin position="591"/>
        <end position="600"/>
    </location>
</feature>
<feature type="region of interest" description="Disordered" evidence="1">
    <location>
        <begin position="2220"/>
        <end position="2244"/>
    </location>
</feature>
<evidence type="ECO:0000259" key="2">
    <source>
        <dbReference type="PROSITE" id="PS50090"/>
    </source>
</evidence>
<gene>
    <name evidence="4" type="ORF">CVIRNUC_008720</name>
</gene>
<dbReference type="Proteomes" id="UP001314263">
    <property type="component" value="Unassembled WGS sequence"/>
</dbReference>
<dbReference type="InterPro" id="IPR001005">
    <property type="entry name" value="SANT/Myb"/>
</dbReference>
<feature type="compositionally biased region" description="Low complexity" evidence="1">
    <location>
        <begin position="1580"/>
        <end position="1592"/>
    </location>
</feature>
<feature type="region of interest" description="Disordered" evidence="1">
    <location>
        <begin position="970"/>
        <end position="990"/>
    </location>
</feature>
<dbReference type="EMBL" id="CAUYUE010000012">
    <property type="protein sequence ID" value="CAK0785510.1"/>
    <property type="molecule type" value="Genomic_DNA"/>
</dbReference>
<feature type="compositionally biased region" description="Low complexity" evidence="1">
    <location>
        <begin position="1893"/>
        <end position="1908"/>
    </location>
</feature>
<feature type="region of interest" description="Disordered" evidence="1">
    <location>
        <begin position="1893"/>
        <end position="2151"/>
    </location>
</feature>
<feature type="compositionally biased region" description="Low complexity" evidence="1">
    <location>
        <begin position="270"/>
        <end position="330"/>
    </location>
</feature>
<feature type="region of interest" description="Disordered" evidence="1">
    <location>
        <begin position="1146"/>
        <end position="1182"/>
    </location>
</feature>
<comment type="caution">
    <text evidence="4">The sequence shown here is derived from an EMBL/GenBank/DDBJ whole genome shotgun (WGS) entry which is preliminary data.</text>
</comment>
<feature type="region of interest" description="Disordered" evidence="1">
    <location>
        <begin position="1737"/>
        <end position="1776"/>
    </location>
</feature>
<dbReference type="InterPro" id="IPR009057">
    <property type="entry name" value="Homeodomain-like_sf"/>
</dbReference>
<feature type="compositionally biased region" description="Basic and acidic residues" evidence="1">
    <location>
        <begin position="1"/>
        <end position="14"/>
    </location>
</feature>
<feature type="region of interest" description="Disordered" evidence="1">
    <location>
        <begin position="1397"/>
        <end position="1451"/>
    </location>
</feature>
<feature type="compositionally biased region" description="Polar residues" evidence="1">
    <location>
        <begin position="1737"/>
        <end position="1750"/>
    </location>
</feature>
<feature type="domain" description="SANT" evidence="3">
    <location>
        <begin position="1046"/>
        <end position="1098"/>
    </location>
</feature>
<feature type="region of interest" description="Disordered" evidence="1">
    <location>
        <begin position="1833"/>
        <end position="1880"/>
    </location>
</feature>
<accession>A0AAV1IHK8</accession>
<evidence type="ECO:0000259" key="3">
    <source>
        <dbReference type="PROSITE" id="PS51293"/>
    </source>
</evidence>
<feature type="compositionally biased region" description="Low complexity" evidence="1">
    <location>
        <begin position="2275"/>
        <end position="2290"/>
    </location>
</feature>
<dbReference type="SUPFAM" id="SSF46689">
    <property type="entry name" value="Homeodomain-like"/>
    <property type="match status" value="3"/>
</dbReference>
<dbReference type="InterPro" id="IPR017884">
    <property type="entry name" value="SANT_dom"/>
</dbReference>
<dbReference type="Gene3D" id="1.20.58.1880">
    <property type="match status" value="1"/>
</dbReference>
<feature type="compositionally biased region" description="Polar residues" evidence="1">
    <location>
        <begin position="426"/>
        <end position="435"/>
    </location>
</feature>
<feature type="region of interest" description="Disordered" evidence="1">
    <location>
        <begin position="1565"/>
        <end position="1615"/>
    </location>
</feature>
<feature type="compositionally biased region" description="Polar residues" evidence="1">
    <location>
        <begin position="1909"/>
        <end position="1919"/>
    </location>
</feature>
<feature type="region of interest" description="Disordered" evidence="1">
    <location>
        <begin position="1110"/>
        <end position="1133"/>
    </location>
</feature>
<dbReference type="SMART" id="SM00717">
    <property type="entry name" value="SANT"/>
    <property type="match status" value="3"/>
</dbReference>
<feature type="region of interest" description="Disordered" evidence="1">
    <location>
        <begin position="1"/>
        <end position="545"/>
    </location>
</feature>
<reference evidence="4 5" key="1">
    <citation type="submission" date="2023-10" db="EMBL/GenBank/DDBJ databases">
        <authorList>
            <person name="Maclean D."/>
            <person name="Macfadyen A."/>
        </authorList>
    </citation>
    <scope>NUCLEOTIDE SEQUENCE [LARGE SCALE GENOMIC DNA]</scope>
</reference>
<dbReference type="PANTHER" id="PTHR47340:SF1">
    <property type="entry name" value="DUPLICATED HOMEODOMAIN-LIKE SUPERFAMILY PROTEIN"/>
    <property type="match status" value="1"/>
</dbReference>
<feature type="region of interest" description="Disordered" evidence="1">
    <location>
        <begin position="581"/>
        <end position="602"/>
    </location>
</feature>
<feature type="domain" description="SANT" evidence="3">
    <location>
        <begin position="865"/>
        <end position="911"/>
    </location>
</feature>
<organism evidence="4 5">
    <name type="scientific">Coccomyxa viridis</name>
    <dbReference type="NCBI Taxonomy" id="1274662"/>
    <lineage>
        <taxon>Eukaryota</taxon>
        <taxon>Viridiplantae</taxon>
        <taxon>Chlorophyta</taxon>
        <taxon>core chlorophytes</taxon>
        <taxon>Trebouxiophyceae</taxon>
        <taxon>Trebouxiophyceae incertae sedis</taxon>
        <taxon>Coccomyxaceae</taxon>
        <taxon>Coccomyxa</taxon>
    </lineage>
</organism>
<feature type="compositionally biased region" description="Gly residues" evidence="1">
    <location>
        <begin position="1158"/>
        <end position="1177"/>
    </location>
</feature>
<feature type="compositionally biased region" description="Basic and acidic residues" evidence="1">
    <location>
        <begin position="22"/>
        <end position="35"/>
    </location>
</feature>
<feature type="region of interest" description="Disordered" evidence="1">
    <location>
        <begin position="1028"/>
        <end position="1050"/>
    </location>
</feature>
<evidence type="ECO:0008006" key="6">
    <source>
        <dbReference type="Google" id="ProtNLM"/>
    </source>
</evidence>
<feature type="compositionally biased region" description="Low complexity" evidence="1">
    <location>
        <begin position="211"/>
        <end position="220"/>
    </location>
</feature>
<protein>
    <recommendedName>
        <fullName evidence="6">Nuclear receptor corepressor 1</fullName>
    </recommendedName>
</protein>
<dbReference type="CDD" id="cd00167">
    <property type="entry name" value="SANT"/>
    <property type="match status" value="3"/>
</dbReference>
<feature type="domain" description="SANT" evidence="3">
    <location>
        <begin position="1510"/>
        <end position="1556"/>
    </location>
</feature>
<evidence type="ECO:0000256" key="1">
    <source>
        <dbReference type="SAM" id="MobiDB-lite"/>
    </source>
</evidence>
<feature type="compositionally biased region" description="Low complexity" evidence="1">
    <location>
        <begin position="1753"/>
        <end position="1772"/>
    </location>
</feature>
<feature type="compositionally biased region" description="Low complexity" evidence="1">
    <location>
        <begin position="2051"/>
        <end position="2082"/>
    </location>
</feature>
<feature type="compositionally biased region" description="Low complexity" evidence="1">
    <location>
        <begin position="405"/>
        <end position="416"/>
    </location>
</feature>
<feature type="compositionally biased region" description="Basic and acidic residues" evidence="1">
    <location>
        <begin position="533"/>
        <end position="545"/>
    </location>
</feature>
<feature type="compositionally biased region" description="Low complexity" evidence="1">
    <location>
        <begin position="1937"/>
        <end position="1995"/>
    </location>
</feature>
<dbReference type="PROSITE" id="PS50090">
    <property type="entry name" value="MYB_LIKE"/>
    <property type="match status" value="1"/>
</dbReference>
<feature type="domain" description="Myb-like" evidence="2">
    <location>
        <begin position="1510"/>
        <end position="1552"/>
    </location>
</feature>